<dbReference type="VEuPathDB" id="FungiDB:AAP_02630"/>
<feature type="region of interest" description="Disordered" evidence="1">
    <location>
        <begin position="29"/>
        <end position="51"/>
    </location>
</feature>
<gene>
    <name evidence="3" type="ORF">AAP_02630</name>
</gene>
<dbReference type="EMBL" id="AZGZ01000009">
    <property type="protein sequence ID" value="KZZ93164.1"/>
    <property type="molecule type" value="Genomic_DNA"/>
</dbReference>
<dbReference type="GO" id="GO:0006270">
    <property type="term" value="P:DNA replication initiation"/>
    <property type="evidence" value="ECO:0007669"/>
    <property type="project" value="TreeGrafter"/>
</dbReference>
<dbReference type="PANTHER" id="PTHR12748:SF0">
    <property type="entry name" value="ORIGIN RECOGNITION COMPLEX SUBUNIT 3"/>
    <property type="match status" value="1"/>
</dbReference>
<dbReference type="GO" id="GO:0005664">
    <property type="term" value="C:nuclear origin of replication recognition complex"/>
    <property type="evidence" value="ECO:0007669"/>
    <property type="project" value="InterPro"/>
</dbReference>
<keyword evidence="4" id="KW-1185">Reference proteome</keyword>
<evidence type="ECO:0000256" key="1">
    <source>
        <dbReference type="SAM" id="MobiDB-lite"/>
    </source>
</evidence>
<accession>A0A167ZVZ5</accession>
<organism evidence="3 4">
    <name type="scientific">Ascosphaera apis ARSEF 7405</name>
    <dbReference type="NCBI Taxonomy" id="392613"/>
    <lineage>
        <taxon>Eukaryota</taxon>
        <taxon>Fungi</taxon>
        <taxon>Dikarya</taxon>
        <taxon>Ascomycota</taxon>
        <taxon>Pezizomycotina</taxon>
        <taxon>Eurotiomycetes</taxon>
        <taxon>Eurotiomycetidae</taxon>
        <taxon>Onygenales</taxon>
        <taxon>Ascosphaeraceae</taxon>
        <taxon>Ascosphaera</taxon>
    </lineage>
</organism>
<dbReference type="PANTHER" id="PTHR12748">
    <property type="entry name" value="ORIGIN RECOGNITION COMPLEX SUBUNIT 3"/>
    <property type="match status" value="1"/>
</dbReference>
<dbReference type="AlphaFoldDB" id="A0A167ZVZ5"/>
<dbReference type="CDD" id="cd20704">
    <property type="entry name" value="Orc3"/>
    <property type="match status" value="1"/>
</dbReference>
<comment type="caution">
    <text evidence="3">The sequence shown here is derived from an EMBL/GenBank/DDBJ whole genome shotgun (WGS) entry which is preliminary data.</text>
</comment>
<sequence length="557" mass="62908">MAENSGNHHIQTHHSVHTDLDHRAAYIFKPGETRNASNRPTKRRRTTASFHGHDDEQVTIPLVPLLNGLESETLVRKRYHTFRNVWDKQEQNIQDILRASDTTILQDVSSFIENISPDDYNGYIPARLFNLGSNMSSMARLLNRLRSDLHVRRIAKVVTLESGDAPNLKTVLKHIIREATTGDDADLDPPSTGAQNGMKYLPYDLDALHEHMQRQGMSKVVIAFQDSEAFDQSLLTDLLSLLSSWTDRISFILLFGIATSVELFEGRLARATANLLQGTRFDIQGCDDLTEQIFVTLQTQPENFVWLGPNVSEIILEKSKDHFESPESFAYGIKYAYMTHFFANPLSVLCSGDCNNDDFQPELCEAIRNTPSFQHYVEGLIESRQPAVARGVLENDKVLANEVLRIMNQNRLRTHRALRATINISHMISSILPSHQKKLSDLIVQAFSGDLLDSNDLEDLLSTIKKQASDELLAFLESLPPDLREHDTYISLILDLKLLINSKRGNNVLRSEYDDRNQGQSQAFSAGFTIYAAHRSTEYFSAGLLREEPCTGRTIPS</sequence>
<evidence type="ECO:0000313" key="3">
    <source>
        <dbReference type="EMBL" id="KZZ93164.1"/>
    </source>
</evidence>
<name>A0A167ZVZ5_9EURO</name>
<dbReference type="OrthoDB" id="10265211at2759"/>
<evidence type="ECO:0000313" key="4">
    <source>
        <dbReference type="Proteomes" id="UP000242877"/>
    </source>
</evidence>
<evidence type="ECO:0000259" key="2">
    <source>
        <dbReference type="Pfam" id="PF07034"/>
    </source>
</evidence>
<dbReference type="Pfam" id="PF07034">
    <property type="entry name" value="ORC3_N"/>
    <property type="match status" value="1"/>
</dbReference>
<dbReference type="GO" id="GO:0003688">
    <property type="term" value="F:DNA replication origin binding"/>
    <property type="evidence" value="ECO:0007669"/>
    <property type="project" value="TreeGrafter"/>
</dbReference>
<dbReference type="GO" id="GO:0031261">
    <property type="term" value="C:DNA replication preinitiation complex"/>
    <property type="evidence" value="ECO:0007669"/>
    <property type="project" value="TreeGrafter"/>
</dbReference>
<dbReference type="GO" id="GO:0005656">
    <property type="term" value="C:nuclear pre-replicative complex"/>
    <property type="evidence" value="ECO:0007669"/>
    <property type="project" value="TreeGrafter"/>
</dbReference>
<dbReference type="InterPro" id="IPR045667">
    <property type="entry name" value="ORC3_N"/>
</dbReference>
<feature type="domain" description="Origin recognition complex subunit 3 N-terminal" evidence="2">
    <location>
        <begin position="23"/>
        <end position="349"/>
    </location>
</feature>
<protein>
    <submittedName>
        <fullName evidence="3">Origin recognition complex, subunit 3</fullName>
    </submittedName>
</protein>
<reference evidence="3 4" key="1">
    <citation type="journal article" date="2016" name="Genome Biol. Evol.">
        <title>Divergent and convergent evolution of fungal pathogenicity.</title>
        <authorList>
            <person name="Shang Y."/>
            <person name="Xiao G."/>
            <person name="Zheng P."/>
            <person name="Cen K."/>
            <person name="Zhan S."/>
            <person name="Wang C."/>
        </authorList>
    </citation>
    <scope>NUCLEOTIDE SEQUENCE [LARGE SCALE GENOMIC DNA]</scope>
    <source>
        <strain evidence="3 4">ARSEF 7405</strain>
    </source>
</reference>
<dbReference type="Proteomes" id="UP000242877">
    <property type="component" value="Unassembled WGS sequence"/>
</dbReference>
<proteinExistence type="predicted"/>
<dbReference type="InterPro" id="IPR020795">
    <property type="entry name" value="ORC3"/>
</dbReference>